<dbReference type="AlphaFoldDB" id="A0A5M3N6Q3"/>
<reference evidence="10" key="1">
    <citation type="journal article" date="2012" name="Science">
        <title>The Paleozoic origin of enzymatic lignin decomposition reconstructed from 31 fungal genomes.</title>
        <authorList>
            <person name="Floudas D."/>
            <person name="Binder M."/>
            <person name="Riley R."/>
            <person name="Barry K."/>
            <person name="Blanchette R.A."/>
            <person name="Henrissat B."/>
            <person name="Martinez A.T."/>
            <person name="Otillar R."/>
            <person name="Spatafora J.W."/>
            <person name="Yadav J.S."/>
            <person name="Aerts A."/>
            <person name="Benoit I."/>
            <person name="Boyd A."/>
            <person name="Carlson A."/>
            <person name="Copeland A."/>
            <person name="Coutinho P.M."/>
            <person name="de Vries R.P."/>
            <person name="Ferreira P."/>
            <person name="Findley K."/>
            <person name="Foster B."/>
            <person name="Gaskell J."/>
            <person name="Glotzer D."/>
            <person name="Gorecki P."/>
            <person name="Heitman J."/>
            <person name="Hesse C."/>
            <person name="Hori C."/>
            <person name="Igarashi K."/>
            <person name="Jurgens J.A."/>
            <person name="Kallen N."/>
            <person name="Kersten P."/>
            <person name="Kohler A."/>
            <person name="Kuees U."/>
            <person name="Kumar T.K.A."/>
            <person name="Kuo A."/>
            <person name="LaButti K."/>
            <person name="Larrondo L.F."/>
            <person name="Lindquist E."/>
            <person name="Ling A."/>
            <person name="Lombard V."/>
            <person name="Lucas S."/>
            <person name="Lundell T."/>
            <person name="Martin R."/>
            <person name="McLaughlin D.J."/>
            <person name="Morgenstern I."/>
            <person name="Morin E."/>
            <person name="Murat C."/>
            <person name="Nagy L.G."/>
            <person name="Nolan M."/>
            <person name="Ohm R.A."/>
            <person name="Patyshakuliyeva A."/>
            <person name="Rokas A."/>
            <person name="Ruiz-Duenas F.J."/>
            <person name="Sabat G."/>
            <person name="Salamov A."/>
            <person name="Samejima M."/>
            <person name="Schmutz J."/>
            <person name="Slot J.C."/>
            <person name="St John F."/>
            <person name="Stenlid J."/>
            <person name="Sun H."/>
            <person name="Sun S."/>
            <person name="Syed K."/>
            <person name="Tsang A."/>
            <person name="Wiebenga A."/>
            <person name="Young D."/>
            <person name="Pisabarro A."/>
            <person name="Eastwood D.C."/>
            <person name="Martin F."/>
            <person name="Cullen D."/>
            <person name="Grigoriev I.V."/>
            <person name="Hibbett D.S."/>
        </authorList>
    </citation>
    <scope>NUCLEOTIDE SEQUENCE [LARGE SCALE GENOMIC DNA]</scope>
    <source>
        <strain evidence="10">RWD-64-598 SS2</strain>
    </source>
</reference>
<dbReference type="GO" id="GO:0005840">
    <property type="term" value="C:ribosome"/>
    <property type="evidence" value="ECO:0007669"/>
    <property type="project" value="UniProtKB-KW"/>
</dbReference>
<dbReference type="RefSeq" id="XP_007762835.1">
    <property type="nucleotide sequence ID" value="XM_007764645.1"/>
</dbReference>
<evidence type="ECO:0000256" key="6">
    <source>
        <dbReference type="ARBA" id="ARBA00023274"/>
    </source>
</evidence>
<evidence type="ECO:0000313" key="9">
    <source>
        <dbReference type="EMBL" id="EIW87112.1"/>
    </source>
</evidence>
<name>A0A5M3N6Q3_CONPW</name>
<comment type="subcellular location">
    <subcellularLocation>
        <location evidence="1">Mitochondrion</location>
    </subcellularLocation>
</comment>
<evidence type="ECO:0000256" key="7">
    <source>
        <dbReference type="ARBA" id="ARBA00035192"/>
    </source>
</evidence>
<dbReference type="GO" id="GO:0005739">
    <property type="term" value="C:mitochondrion"/>
    <property type="evidence" value="ECO:0007669"/>
    <property type="project" value="UniProtKB-SubCell"/>
</dbReference>
<dbReference type="GO" id="GO:1990904">
    <property type="term" value="C:ribonucleoprotein complex"/>
    <property type="evidence" value="ECO:0007669"/>
    <property type="project" value="UniProtKB-KW"/>
</dbReference>
<comment type="similarity">
    <text evidence="2">Belongs to the mitochondrion-specific ribosomal protein mL40 family.</text>
</comment>
<dbReference type="Proteomes" id="UP000053558">
    <property type="component" value="Unassembled WGS sequence"/>
</dbReference>
<dbReference type="OrthoDB" id="2098203at2759"/>
<gene>
    <name evidence="9" type="ORF">CONPUDRAFT_79275</name>
</gene>
<organism evidence="9 10">
    <name type="scientific">Coniophora puteana (strain RWD-64-598)</name>
    <name type="common">Brown rot fungus</name>
    <dbReference type="NCBI Taxonomy" id="741705"/>
    <lineage>
        <taxon>Eukaryota</taxon>
        <taxon>Fungi</taxon>
        <taxon>Dikarya</taxon>
        <taxon>Basidiomycota</taxon>
        <taxon>Agaricomycotina</taxon>
        <taxon>Agaricomycetes</taxon>
        <taxon>Agaricomycetidae</taxon>
        <taxon>Boletales</taxon>
        <taxon>Coniophorineae</taxon>
        <taxon>Coniophoraceae</taxon>
        <taxon>Coniophora</taxon>
    </lineage>
</organism>
<dbReference type="KEGG" id="cput:CONPUDRAFT_79275"/>
<protein>
    <recommendedName>
        <fullName evidence="7">Large ribosomal subunit protein mL40</fullName>
    </recommendedName>
</protein>
<dbReference type="EMBL" id="JH711573">
    <property type="protein sequence ID" value="EIW87112.1"/>
    <property type="molecule type" value="Genomic_DNA"/>
</dbReference>
<dbReference type="GO" id="GO:0003735">
    <property type="term" value="F:structural constituent of ribosome"/>
    <property type="evidence" value="ECO:0007669"/>
    <property type="project" value="InterPro"/>
</dbReference>
<sequence>MSLLASRAPRRLPLRVGHTSVRNAASSGGGGSGKPEVAQQGDPKKDTLRRVLYPANVRQTSPSPVGAWRPDVARALQHAVPSAQAHDTVLRAWQLHERRQREARAAELGRKLRCMREAMEELARVDVGLYQEANRAEDPRRRGVQEEEAMKGASEVERRAVDSRARGLFPRELRIPTDTPPRDGWTYEWKPFKRPQT</sequence>
<dbReference type="InterPro" id="IPR019192">
    <property type="entry name" value="Ribosomal_mL40"/>
</dbReference>
<dbReference type="GeneID" id="19209891"/>
<keyword evidence="10" id="KW-1185">Reference proteome</keyword>
<feature type="compositionally biased region" description="Basic and acidic residues" evidence="8">
    <location>
        <begin position="136"/>
        <end position="175"/>
    </location>
</feature>
<keyword evidence="6" id="KW-0687">Ribonucleoprotein</keyword>
<dbReference type="Pfam" id="PF09812">
    <property type="entry name" value="MRP-L28"/>
    <property type="match status" value="1"/>
</dbReference>
<feature type="region of interest" description="Disordered" evidence="8">
    <location>
        <begin position="1"/>
        <end position="48"/>
    </location>
</feature>
<accession>A0A5M3N6Q3</accession>
<keyword evidence="5" id="KW-0496">Mitochondrion</keyword>
<dbReference type="Gene3D" id="6.10.250.3440">
    <property type="match status" value="1"/>
</dbReference>
<evidence type="ECO:0000256" key="8">
    <source>
        <dbReference type="SAM" id="MobiDB-lite"/>
    </source>
</evidence>
<dbReference type="PANTHER" id="PTHR39150:SF1">
    <property type="entry name" value="LARGE RIBOSOMAL SUBUNIT PROTEIN ML40"/>
    <property type="match status" value="1"/>
</dbReference>
<comment type="caution">
    <text evidence="9">The sequence shown here is derived from an EMBL/GenBank/DDBJ whole genome shotgun (WGS) entry which is preliminary data.</text>
</comment>
<evidence type="ECO:0000256" key="1">
    <source>
        <dbReference type="ARBA" id="ARBA00004173"/>
    </source>
</evidence>
<evidence type="ECO:0000313" key="10">
    <source>
        <dbReference type="Proteomes" id="UP000053558"/>
    </source>
</evidence>
<dbReference type="PANTHER" id="PTHR39150">
    <property type="entry name" value="54S RIBOSOMAL PROTEIN L28, MITOCHONDRIAL"/>
    <property type="match status" value="1"/>
</dbReference>
<evidence type="ECO:0000256" key="5">
    <source>
        <dbReference type="ARBA" id="ARBA00023128"/>
    </source>
</evidence>
<evidence type="ECO:0000256" key="3">
    <source>
        <dbReference type="ARBA" id="ARBA00022946"/>
    </source>
</evidence>
<evidence type="ECO:0000256" key="2">
    <source>
        <dbReference type="ARBA" id="ARBA00009360"/>
    </source>
</evidence>
<keyword evidence="4" id="KW-0689">Ribosomal protein</keyword>
<dbReference type="InterPro" id="IPR042831">
    <property type="entry name" value="Ribosomal_mL40_fung"/>
</dbReference>
<proteinExistence type="inferred from homology"/>
<keyword evidence="3" id="KW-0809">Transit peptide</keyword>
<evidence type="ECO:0000256" key="4">
    <source>
        <dbReference type="ARBA" id="ARBA00022980"/>
    </source>
</evidence>
<feature type="region of interest" description="Disordered" evidence="8">
    <location>
        <begin position="136"/>
        <end position="197"/>
    </location>
</feature>
<dbReference type="OMA" id="ERAWFLH"/>
<dbReference type="GO" id="GO:0032543">
    <property type="term" value="P:mitochondrial translation"/>
    <property type="evidence" value="ECO:0007669"/>
    <property type="project" value="InterPro"/>
</dbReference>